<evidence type="ECO:0000256" key="5">
    <source>
        <dbReference type="ARBA" id="ARBA00022927"/>
    </source>
</evidence>
<evidence type="ECO:0000256" key="1">
    <source>
        <dbReference type="ARBA" id="ARBA00004459"/>
    </source>
</evidence>
<evidence type="ECO:0000256" key="9">
    <source>
        <dbReference type="ARBA" id="ARBA00023288"/>
    </source>
</evidence>
<evidence type="ECO:0000256" key="10">
    <source>
        <dbReference type="RuleBase" id="RU364102"/>
    </source>
</evidence>
<protein>
    <recommendedName>
        <fullName evidence="10">Lipoprotein</fullName>
    </recommendedName>
</protein>
<dbReference type="Gene3D" id="3.30.70.1530">
    <property type="entry name" value="Hypothetical protein rpa1041"/>
    <property type="match status" value="1"/>
</dbReference>
<reference evidence="12" key="1">
    <citation type="submission" date="2023-07" db="EMBL/GenBank/DDBJ databases">
        <title>A collection of bacterial strains from the Burkholderia cepacia Research Laboratory and Repository.</title>
        <authorList>
            <person name="Lipuma J."/>
            <person name="Spilker T."/>
            <person name="Caverly L."/>
        </authorList>
    </citation>
    <scope>NUCLEOTIDE SEQUENCE</scope>
    <source>
        <strain evidence="12">AU42020</strain>
    </source>
</reference>
<dbReference type="InterPro" id="IPR045851">
    <property type="entry name" value="AMP-bd_C_sf"/>
</dbReference>
<evidence type="ECO:0000256" key="7">
    <source>
        <dbReference type="ARBA" id="ARBA00023139"/>
    </source>
</evidence>
<evidence type="ECO:0000259" key="11">
    <source>
        <dbReference type="Pfam" id="PF01514"/>
    </source>
</evidence>
<dbReference type="PRINTS" id="PR01338">
    <property type="entry name" value="TYPE3OMKPROT"/>
</dbReference>
<evidence type="ECO:0000256" key="2">
    <source>
        <dbReference type="ARBA" id="ARBA00009509"/>
    </source>
</evidence>
<dbReference type="PROSITE" id="PS51257">
    <property type="entry name" value="PROKAR_LIPOPROTEIN"/>
    <property type="match status" value="1"/>
</dbReference>
<keyword evidence="8 10" id="KW-0998">Cell outer membrane</keyword>
<dbReference type="NCBIfam" id="TIGR02544">
    <property type="entry name" value="III_secr_YscJ"/>
    <property type="match status" value="1"/>
</dbReference>
<dbReference type="InterPro" id="IPR006182">
    <property type="entry name" value="FliF_N_dom"/>
</dbReference>
<keyword evidence="10" id="KW-1133">Transmembrane helix</keyword>
<evidence type="ECO:0000256" key="4">
    <source>
        <dbReference type="ARBA" id="ARBA00022729"/>
    </source>
</evidence>
<feature type="signal peptide" evidence="10">
    <location>
        <begin position="1"/>
        <end position="18"/>
    </location>
</feature>
<dbReference type="Gene3D" id="3.30.300.30">
    <property type="match status" value="1"/>
</dbReference>
<comment type="subcellular location">
    <subcellularLocation>
        <location evidence="1">Cell outer membrane</location>
        <topology evidence="1">Lipid-anchor</topology>
    </subcellularLocation>
</comment>
<gene>
    <name evidence="12" type="primary">sctJ</name>
    <name evidence="12" type="ORF">QZM52_25985</name>
</gene>
<feature type="domain" description="Flagellar M-ring N-terminal" evidence="11">
    <location>
        <begin position="22"/>
        <end position="191"/>
    </location>
</feature>
<keyword evidence="7 10" id="KW-0564">Palmitate</keyword>
<comment type="caution">
    <text evidence="12">The sequence shown here is derived from an EMBL/GenBank/DDBJ whole genome shotgun (WGS) entry which is preliminary data.</text>
</comment>
<feature type="chain" id="PRO_5045001762" description="Lipoprotein" evidence="10">
    <location>
        <begin position="19"/>
        <end position="272"/>
    </location>
</feature>
<dbReference type="InterPro" id="IPR043427">
    <property type="entry name" value="YscJ/FliF"/>
</dbReference>
<sequence>MIGRLIRLGMLGLSFALAACKADYLMQNLDQTQANEVMAALYRHNIPVKKIGTVRDGYSIEVGRADFSAAVDILKIYDLPSSKSVNVADMFPADSLVASPRAERARLLSAVEQRLQQSVRALNGVVSARVHVAYDLEDAGGSDATTRISVLVVHDDTVSIQALVSDIKRLLKNSMPKLEYDNISVVPSRQSGLQHAPPHVVAERASPVRAYMTAAAVALLGVVVAGALYAWSRSGGSTPVAAKAATMFGKLGHFRRRRNADAPDDGRDKEPT</sequence>
<keyword evidence="13" id="KW-1185">Reference proteome</keyword>
<dbReference type="Pfam" id="PF01514">
    <property type="entry name" value="YscJ_FliF"/>
    <property type="match status" value="1"/>
</dbReference>
<keyword evidence="3" id="KW-0813">Transport</keyword>
<dbReference type="PANTHER" id="PTHR30046">
    <property type="entry name" value="FLAGELLAR M-RING PROTEIN"/>
    <property type="match status" value="1"/>
</dbReference>
<comment type="similarity">
    <text evidence="2 10">Belongs to the YscJ lipoprotein family.</text>
</comment>
<dbReference type="EMBL" id="JAUJSQ010000011">
    <property type="protein sequence ID" value="MDN7934732.1"/>
    <property type="molecule type" value="Genomic_DNA"/>
</dbReference>
<evidence type="ECO:0000313" key="13">
    <source>
        <dbReference type="Proteomes" id="UP001171606"/>
    </source>
</evidence>
<feature type="transmembrane region" description="Helical" evidence="10">
    <location>
        <begin position="210"/>
        <end position="231"/>
    </location>
</feature>
<keyword evidence="9 10" id="KW-0449">Lipoprotein</keyword>
<name>A0ABT8PHW1_9BURK</name>
<organism evidence="12 13">
    <name type="scientific">Burkholderia metallica</name>
    <dbReference type="NCBI Taxonomy" id="488729"/>
    <lineage>
        <taxon>Bacteria</taxon>
        <taxon>Pseudomonadati</taxon>
        <taxon>Pseudomonadota</taxon>
        <taxon>Betaproteobacteria</taxon>
        <taxon>Burkholderiales</taxon>
        <taxon>Burkholderiaceae</taxon>
        <taxon>Burkholderia</taxon>
        <taxon>Burkholderia cepacia complex</taxon>
    </lineage>
</organism>
<evidence type="ECO:0000256" key="8">
    <source>
        <dbReference type="ARBA" id="ARBA00023237"/>
    </source>
</evidence>
<proteinExistence type="inferred from homology"/>
<dbReference type="RefSeq" id="WP_301756818.1">
    <property type="nucleotide sequence ID" value="NZ_JAUJSQ010000011.1"/>
</dbReference>
<dbReference type="InterPro" id="IPR003282">
    <property type="entry name" value="T3SS_SctJ"/>
</dbReference>
<evidence type="ECO:0000256" key="3">
    <source>
        <dbReference type="ARBA" id="ARBA00022448"/>
    </source>
</evidence>
<evidence type="ECO:0000313" key="12">
    <source>
        <dbReference type="EMBL" id="MDN7934732.1"/>
    </source>
</evidence>
<keyword evidence="4 10" id="KW-0732">Signal</keyword>
<dbReference type="Proteomes" id="UP001171606">
    <property type="component" value="Unassembled WGS sequence"/>
</dbReference>
<keyword evidence="10" id="KW-0812">Transmembrane</keyword>
<keyword evidence="6 10" id="KW-0472">Membrane</keyword>
<dbReference type="PANTHER" id="PTHR30046:SF3">
    <property type="entry name" value="SECRETION SYSTEM APPARATUS LIPOPROTEIN SSAJ"/>
    <property type="match status" value="1"/>
</dbReference>
<keyword evidence="5" id="KW-0653">Protein transport</keyword>
<accession>A0ABT8PHW1</accession>
<evidence type="ECO:0000256" key="6">
    <source>
        <dbReference type="ARBA" id="ARBA00023136"/>
    </source>
</evidence>